<comment type="caution">
    <text evidence="2">The sequence shown here is derived from an EMBL/GenBank/DDBJ whole genome shotgun (WGS) entry which is preliminary data.</text>
</comment>
<protein>
    <recommendedName>
        <fullName evidence="1">Dynein heavy chain tail domain-containing protein</fullName>
    </recommendedName>
</protein>
<accession>A0ABN9F8Z2</accession>
<reference evidence="2" key="1">
    <citation type="submission" date="2023-05" db="EMBL/GenBank/DDBJ databases">
        <authorList>
            <person name="Stuckert A."/>
        </authorList>
    </citation>
    <scope>NUCLEOTIDE SEQUENCE</scope>
</reference>
<evidence type="ECO:0000259" key="1">
    <source>
        <dbReference type="Pfam" id="PF08385"/>
    </source>
</evidence>
<dbReference type="InterPro" id="IPR013594">
    <property type="entry name" value="Dynein_heavy_tail"/>
</dbReference>
<feature type="non-terminal residue" evidence="2">
    <location>
        <position position="240"/>
    </location>
</feature>
<feature type="non-terminal residue" evidence="2">
    <location>
        <position position="1"/>
    </location>
</feature>
<name>A0ABN9F8Z2_9NEOB</name>
<feature type="domain" description="Dynein heavy chain tail" evidence="1">
    <location>
        <begin position="78"/>
        <end position="224"/>
    </location>
</feature>
<evidence type="ECO:0000313" key="3">
    <source>
        <dbReference type="Proteomes" id="UP001162483"/>
    </source>
</evidence>
<keyword evidence="3" id="KW-1185">Reference proteome</keyword>
<evidence type="ECO:0000313" key="2">
    <source>
        <dbReference type="EMBL" id="CAI9593487.1"/>
    </source>
</evidence>
<gene>
    <name evidence="2" type="ORF">SPARVUS_LOCUS11565012</name>
</gene>
<dbReference type="Pfam" id="PF08385">
    <property type="entry name" value="DHC_N1"/>
    <property type="match status" value="1"/>
</dbReference>
<dbReference type="Proteomes" id="UP001162483">
    <property type="component" value="Unassembled WGS sequence"/>
</dbReference>
<organism evidence="2 3">
    <name type="scientific">Staurois parvus</name>
    <dbReference type="NCBI Taxonomy" id="386267"/>
    <lineage>
        <taxon>Eukaryota</taxon>
        <taxon>Metazoa</taxon>
        <taxon>Chordata</taxon>
        <taxon>Craniata</taxon>
        <taxon>Vertebrata</taxon>
        <taxon>Euteleostomi</taxon>
        <taxon>Amphibia</taxon>
        <taxon>Batrachia</taxon>
        <taxon>Anura</taxon>
        <taxon>Neobatrachia</taxon>
        <taxon>Ranoidea</taxon>
        <taxon>Ranidae</taxon>
        <taxon>Staurois</taxon>
    </lineage>
</organism>
<dbReference type="EMBL" id="CATNWA010016533">
    <property type="protein sequence ID" value="CAI9593487.1"/>
    <property type="molecule type" value="Genomic_DNA"/>
</dbReference>
<proteinExistence type="predicted"/>
<sequence>KDEKWSKDFDPKLQALLSDLEAGLGSVLRRPVSSREGSKSGGEDNLQGIVIPSDEFQFWAEIAEGRCKPNIKERAGHFTNLFQTIEKYYNSLDNLPLAEVVELVETTKETVDDVWRQTEHEPFSEHRMKHLLEIIGNALGRSVQKNLGAMNLWTDPFPVVKENLRAGISVCEQWTAACEYLTGQLWQRYTPHPWKNEKYFPEFLYKLGKRLEEVFTIRIMYEKLAHFLPTGEDRTQRYGK</sequence>